<dbReference type="OrthoDB" id="9811971at2"/>
<keyword evidence="4" id="KW-1185">Reference proteome</keyword>
<gene>
    <name evidence="3" type="ORF">ABG79_01362</name>
</gene>
<dbReference type="EMBL" id="LKHP01000006">
    <property type="protein sequence ID" value="KRQ86871.1"/>
    <property type="molecule type" value="Genomic_DNA"/>
</dbReference>
<organism evidence="3 4">
    <name type="scientific">Caloramator mitchellensis</name>
    <dbReference type="NCBI Taxonomy" id="908809"/>
    <lineage>
        <taxon>Bacteria</taxon>
        <taxon>Bacillati</taxon>
        <taxon>Bacillota</taxon>
        <taxon>Clostridia</taxon>
        <taxon>Eubacteriales</taxon>
        <taxon>Clostridiaceae</taxon>
        <taxon>Caloramator</taxon>
    </lineage>
</organism>
<protein>
    <recommendedName>
        <fullName evidence="2">UPF0473 protein ABG79_01362</fullName>
    </recommendedName>
</protein>
<accession>A0A0R3JTK0</accession>
<dbReference type="InterPro" id="IPR009711">
    <property type="entry name" value="UPF0473"/>
</dbReference>
<dbReference type="PANTHER" id="PTHR40066:SF1">
    <property type="entry name" value="UPF0473 PROTEIN CBO2561_CLC_2432"/>
    <property type="match status" value="1"/>
</dbReference>
<dbReference type="HAMAP" id="MF_01448">
    <property type="entry name" value="UPF0473"/>
    <property type="match status" value="1"/>
</dbReference>
<dbReference type="AlphaFoldDB" id="A0A0R3JTK0"/>
<name>A0A0R3JTK0_CALMK</name>
<dbReference type="PANTHER" id="PTHR40066">
    <property type="entry name" value="UPF0473 PROTEIN CBO2561/CLC_2432"/>
    <property type="match status" value="1"/>
</dbReference>
<sequence>MAHDHHHDHDHEHENVVVLTDENGVETEFEIITSLEVEDKLYYVLYPLDTDDDEAVVLRYDEDENGEGSLAAIEDDEEFDKVARAYEEWLEEEDFEEFEDDEEDEF</sequence>
<proteinExistence type="inferred from homology"/>
<reference evidence="3 4" key="1">
    <citation type="submission" date="2015-09" db="EMBL/GenBank/DDBJ databases">
        <title>Draft genome sequence of a Caloramator mitchellensis, a moderate thermophile from the Great Artesian Basin of Australia.</title>
        <authorList>
            <person name="Patel B.K."/>
        </authorList>
    </citation>
    <scope>NUCLEOTIDE SEQUENCE [LARGE SCALE GENOMIC DNA]</scope>
    <source>
        <strain evidence="3 4">VF08</strain>
    </source>
</reference>
<dbReference type="Proteomes" id="UP000052015">
    <property type="component" value="Unassembled WGS sequence"/>
</dbReference>
<dbReference type="RefSeq" id="WP_057978439.1">
    <property type="nucleotide sequence ID" value="NZ_LKHP01000006.1"/>
</dbReference>
<comment type="similarity">
    <text evidence="1 2">Belongs to the UPF0473 family.</text>
</comment>
<evidence type="ECO:0000256" key="2">
    <source>
        <dbReference type="HAMAP-Rule" id="MF_01448"/>
    </source>
</evidence>
<dbReference type="STRING" id="908809.ABG79_01362"/>
<evidence type="ECO:0000256" key="1">
    <source>
        <dbReference type="ARBA" id="ARBA00008439"/>
    </source>
</evidence>
<dbReference type="Pfam" id="PF06949">
    <property type="entry name" value="DUF1292"/>
    <property type="match status" value="1"/>
</dbReference>
<evidence type="ECO:0000313" key="4">
    <source>
        <dbReference type="Proteomes" id="UP000052015"/>
    </source>
</evidence>
<comment type="caution">
    <text evidence="3">The sequence shown here is derived from an EMBL/GenBank/DDBJ whole genome shotgun (WGS) entry which is preliminary data.</text>
</comment>
<evidence type="ECO:0000313" key="3">
    <source>
        <dbReference type="EMBL" id="KRQ86871.1"/>
    </source>
</evidence>